<evidence type="ECO:0000259" key="12">
    <source>
        <dbReference type="SMART" id="SM00768"/>
    </source>
</evidence>
<dbReference type="GO" id="GO:0005886">
    <property type="term" value="C:plasma membrane"/>
    <property type="evidence" value="ECO:0007669"/>
    <property type="project" value="UniProtKB-SubCell"/>
</dbReference>
<proteinExistence type="inferred from homology"/>
<feature type="region of interest" description="Disordered" evidence="11">
    <location>
        <begin position="340"/>
        <end position="360"/>
    </location>
</feature>
<keyword evidence="13" id="KW-0378">Hydrolase</keyword>
<evidence type="ECO:0000256" key="5">
    <source>
        <dbReference type="ARBA" id="ARBA00022729"/>
    </source>
</evidence>
<evidence type="ECO:0000313" key="13">
    <source>
        <dbReference type="EMBL" id="TFK57653.1"/>
    </source>
</evidence>
<dbReference type="Pfam" id="PF03198">
    <property type="entry name" value="Glyco_hydro_72"/>
    <property type="match status" value="1"/>
</dbReference>
<dbReference type="EMBL" id="ML213503">
    <property type="protein sequence ID" value="TFK57653.1"/>
    <property type="molecule type" value="Genomic_DNA"/>
</dbReference>
<name>A0A5C3NJS0_9AGAM</name>
<reference evidence="13 14" key="1">
    <citation type="journal article" date="2019" name="Nat. Ecol. Evol.">
        <title>Megaphylogeny resolves global patterns of mushroom evolution.</title>
        <authorList>
            <person name="Varga T."/>
            <person name="Krizsan K."/>
            <person name="Foldi C."/>
            <person name="Dima B."/>
            <person name="Sanchez-Garcia M."/>
            <person name="Sanchez-Ramirez S."/>
            <person name="Szollosi G.J."/>
            <person name="Szarkandi J.G."/>
            <person name="Papp V."/>
            <person name="Albert L."/>
            <person name="Andreopoulos W."/>
            <person name="Angelini C."/>
            <person name="Antonin V."/>
            <person name="Barry K.W."/>
            <person name="Bougher N.L."/>
            <person name="Buchanan P."/>
            <person name="Buyck B."/>
            <person name="Bense V."/>
            <person name="Catcheside P."/>
            <person name="Chovatia M."/>
            <person name="Cooper J."/>
            <person name="Damon W."/>
            <person name="Desjardin D."/>
            <person name="Finy P."/>
            <person name="Geml J."/>
            <person name="Haridas S."/>
            <person name="Hughes K."/>
            <person name="Justo A."/>
            <person name="Karasinski D."/>
            <person name="Kautmanova I."/>
            <person name="Kiss B."/>
            <person name="Kocsube S."/>
            <person name="Kotiranta H."/>
            <person name="LaButti K.M."/>
            <person name="Lechner B.E."/>
            <person name="Liimatainen K."/>
            <person name="Lipzen A."/>
            <person name="Lukacs Z."/>
            <person name="Mihaltcheva S."/>
            <person name="Morgado L.N."/>
            <person name="Niskanen T."/>
            <person name="Noordeloos M.E."/>
            <person name="Ohm R.A."/>
            <person name="Ortiz-Santana B."/>
            <person name="Ovrebo C."/>
            <person name="Racz N."/>
            <person name="Riley R."/>
            <person name="Savchenko A."/>
            <person name="Shiryaev A."/>
            <person name="Soop K."/>
            <person name="Spirin V."/>
            <person name="Szebenyi C."/>
            <person name="Tomsovsky M."/>
            <person name="Tulloss R.E."/>
            <person name="Uehling J."/>
            <person name="Grigoriev I.V."/>
            <person name="Vagvolgyi C."/>
            <person name="Papp T."/>
            <person name="Martin F.M."/>
            <person name="Miettinen O."/>
            <person name="Hibbett D.S."/>
            <person name="Nagy L.G."/>
        </authorList>
    </citation>
    <scope>NUCLEOTIDE SEQUENCE [LARGE SCALE GENOMIC DNA]</scope>
    <source>
        <strain evidence="13 14">OMC1185</strain>
    </source>
</reference>
<protein>
    <recommendedName>
        <fullName evidence="10">1,3-beta-glucanosyltransferase</fullName>
        <ecNumber evidence="10">2.4.1.-</ecNumber>
    </recommendedName>
</protein>
<dbReference type="EC" id="2.4.1.-" evidence="10"/>
<evidence type="ECO:0000256" key="8">
    <source>
        <dbReference type="ARBA" id="ARBA00023180"/>
    </source>
</evidence>
<evidence type="ECO:0000256" key="11">
    <source>
        <dbReference type="SAM" id="MobiDB-lite"/>
    </source>
</evidence>
<keyword evidence="4 10" id="KW-0336">GPI-anchor</keyword>
<evidence type="ECO:0000256" key="7">
    <source>
        <dbReference type="ARBA" id="ARBA00023157"/>
    </source>
</evidence>
<keyword evidence="5" id="KW-0732">Signal</keyword>
<dbReference type="Gene3D" id="1.20.58.1040">
    <property type="match status" value="1"/>
</dbReference>
<evidence type="ECO:0000256" key="3">
    <source>
        <dbReference type="ARBA" id="ARBA00007528"/>
    </source>
</evidence>
<dbReference type="Pfam" id="PF07983">
    <property type="entry name" value="X8"/>
    <property type="match status" value="1"/>
</dbReference>
<keyword evidence="6 10" id="KW-0472">Membrane</keyword>
<organism evidence="13 14">
    <name type="scientific">Heliocybe sulcata</name>
    <dbReference type="NCBI Taxonomy" id="5364"/>
    <lineage>
        <taxon>Eukaryota</taxon>
        <taxon>Fungi</taxon>
        <taxon>Dikarya</taxon>
        <taxon>Basidiomycota</taxon>
        <taxon>Agaricomycotina</taxon>
        <taxon>Agaricomycetes</taxon>
        <taxon>Gloeophyllales</taxon>
        <taxon>Gloeophyllaceae</taxon>
        <taxon>Heliocybe</taxon>
    </lineage>
</organism>
<dbReference type="SMART" id="SM00768">
    <property type="entry name" value="X8"/>
    <property type="match status" value="1"/>
</dbReference>
<accession>A0A5C3NJS0</accession>
<evidence type="ECO:0000256" key="9">
    <source>
        <dbReference type="ARBA" id="ARBA00023288"/>
    </source>
</evidence>
<keyword evidence="7" id="KW-1015">Disulfide bond</keyword>
<keyword evidence="10" id="KW-0808">Transferase</keyword>
<dbReference type="PANTHER" id="PTHR31468:SF2">
    <property type="entry name" value="1,3-BETA-GLUCANOSYLTRANSFERASE GAS1"/>
    <property type="match status" value="1"/>
</dbReference>
<dbReference type="InterPro" id="IPR004886">
    <property type="entry name" value="Glucanosyltransferase"/>
</dbReference>
<keyword evidence="14" id="KW-1185">Reference proteome</keyword>
<dbReference type="GO" id="GO:0071970">
    <property type="term" value="P:fungal-type cell wall (1-&gt;3)-beta-D-glucan biosynthetic process"/>
    <property type="evidence" value="ECO:0007669"/>
    <property type="project" value="TreeGrafter"/>
</dbReference>
<keyword evidence="9 10" id="KW-0449">Lipoprotein</keyword>
<dbReference type="PANTHER" id="PTHR31468">
    <property type="entry name" value="1,3-BETA-GLUCANOSYLTRANSFERASE GAS1"/>
    <property type="match status" value="1"/>
</dbReference>
<evidence type="ECO:0000313" key="14">
    <source>
        <dbReference type="Proteomes" id="UP000305948"/>
    </source>
</evidence>
<dbReference type="GO" id="GO:0031505">
    <property type="term" value="P:fungal-type cell wall organization"/>
    <property type="evidence" value="ECO:0007669"/>
    <property type="project" value="TreeGrafter"/>
</dbReference>
<dbReference type="Gene3D" id="3.20.20.80">
    <property type="entry name" value="Glycosidases"/>
    <property type="match status" value="1"/>
</dbReference>
<evidence type="ECO:0000256" key="10">
    <source>
        <dbReference type="RuleBase" id="RU361209"/>
    </source>
</evidence>
<dbReference type="STRING" id="5364.A0A5C3NJS0"/>
<comment type="function">
    <text evidence="10">Splits internally a 1,3-beta-glucan molecule and transfers the newly generated reducing end (the donor) to the non-reducing end of another 1,3-beta-glucan molecule (the acceptor) forming a 1,3-beta linkage, resulting in the elongation of 1,3-beta-glucan chains in the cell wall.</text>
</comment>
<dbReference type="Proteomes" id="UP000305948">
    <property type="component" value="Unassembled WGS sequence"/>
</dbReference>
<dbReference type="SUPFAM" id="SSF51445">
    <property type="entry name" value="(Trans)glycosidases"/>
    <property type="match status" value="1"/>
</dbReference>
<gene>
    <name evidence="13" type="ORF">OE88DRAFT_1651508</name>
</gene>
<dbReference type="InterPro" id="IPR012946">
    <property type="entry name" value="X8"/>
</dbReference>
<evidence type="ECO:0000256" key="4">
    <source>
        <dbReference type="ARBA" id="ARBA00022622"/>
    </source>
</evidence>
<dbReference type="OrthoDB" id="421038at2759"/>
<evidence type="ECO:0000256" key="1">
    <source>
        <dbReference type="ARBA" id="ARBA00004196"/>
    </source>
</evidence>
<keyword evidence="8" id="KW-0325">Glycoprotein</keyword>
<dbReference type="GO" id="GO:0042124">
    <property type="term" value="F:1,3-beta-glucanosyltransferase activity"/>
    <property type="evidence" value="ECO:0007669"/>
    <property type="project" value="TreeGrafter"/>
</dbReference>
<comment type="similarity">
    <text evidence="3 10">Belongs to the glycosyl hydrolase 72 family.</text>
</comment>
<comment type="subcellular location">
    <subcellularLocation>
        <location evidence="1">Cell envelope</location>
    </subcellularLocation>
    <subcellularLocation>
        <location evidence="10">Cell membrane</location>
        <topology evidence="10">Lipid-anchor</topology>
        <topology evidence="10">GPI-anchor</topology>
    </subcellularLocation>
    <subcellularLocation>
        <location evidence="2">Membrane</location>
        <topology evidence="2">Lipid-anchor</topology>
        <topology evidence="2">GPI-anchor</topology>
    </subcellularLocation>
</comment>
<dbReference type="GO" id="GO:0016787">
    <property type="term" value="F:hydrolase activity"/>
    <property type="evidence" value="ECO:0007669"/>
    <property type="project" value="UniProtKB-KW"/>
</dbReference>
<feature type="domain" description="X8" evidence="12">
    <location>
        <begin position="392"/>
        <end position="491"/>
    </location>
</feature>
<evidence type="ECO:0000256" key="2">
    <source>
        <dbReference type="ARBA" id="ARBA00004589"/>
    </source>
</evidence>
<evidence type="ECO:0000256" key="6">
    <source>
        <dbReference type="ARBA" id="ARBA00023136"/>
    </source>
</evidence>
<sequence length="553" mass="57315">MWASVRRVSAGVAAAAAFFTGVQAIAKISRGGRYLYSDDGSRFYIRGVAYQPQGDVVSSADNSFEEPSTFTDPLADSSSCSRDLPYLQQLGVNTVRVYSVNSSLNHDSCMQALSGANIYVIIDLSLPLNGSLDRNAPAWTTSLLDQYITTIDAFSGYDNVLAYNVGNEVVIAANTTGTAAFIKAAARDVKAYLQSKSSNTLVGYAAIDGTPNWRDPLANYLSCDPSSDNSGSTALDLYGLNNYEWCGDSTYQASYAGTNGDYAGYNIPAYFSEFGCVTSGQTRTFQEVSAIFSSPMTDVWSGGLAFSYFPASSSAGQFGLVTISGSSVSTSTDFSNLKTQYGQVSPPNSPSQSTAGSTSYPGCPTQNDTFLASTTLPPTPSDSECSCMNTALSCRFTPPTANDSAIVGALLDYGCSLLGQSGLNCNDISANGSAGTYGRASFCSPEIKLSYIMSEYYEHSNKNQDACSFGGNGTIHTTSNSAAAVASSCISNPSATFTPSAPATASGSSASHSSGSSGSGSHSGAVASFDPRAIFGLGLMVVVSAVGGVATLL</sequence>
<dbReference type="InterPro" id="IPR017853">
    <property type="entry name" value="GH"/>
</dbReference>
<dbReference type="GO" id="GO:0098552">
    <property type="term" value="C:side of membrane"/>
    <property type="evidence" value="ECO:0007669"/>
    <property type="project" value="UniProtKB-KW"/>
</dbReference>
<dbReference type="AlphaFoldDB" id="A0A5C3NJS0"/>